<name>A0A419I6C4_9PSEU</name>
<dbReference type="RefSeq" id="WP_120023235.1">
    <property type="nucleotide sequence ID" value="NZ_QZFV01000071.1"/>
</dbReference>
<evidence type="ECO:0000313" key="2">
    <source>
        <dbReference type="EMBL" id="RJQ86824.1"/>
    </source>
</evidence>
<evidence type="ECO:0000313" key="3">
    <source>
        <dbReference type="Proteomes" id="UP000285112"/>
    </source>
</evidence>
<feature type="compositionally biased region" description="Polar residues" evidence="1">
    <location>
        <begin position="180"/>
        <end position="191"/>
    </location>
</feature>
<feature type="compositionally biased region" description="Low complexity" evidence="1">
    <location>
        <begin position="208"/>
        <end position="218"/>
    </location>
</feature>
<organism evidence="2 3">
    <name type="scientific">Amycolatopsis panacis</name>
    <dbReference type="NCBI Taxonomy" id="2340917"/>
    <lineage>
        <taxon>Bacteria</taxon>
        <taxon>Bacillati</taxon>
        <taxon>Actinomycetota</taxon>
        <taxon>Actinomycetes</taxon>
        <taxon>Pseudonocardiales</taxon>
        <taxon>Pseudonocardiaceae</taxon>
        <taxon>Amycolatopsis</taxon>
    </lineage>
</organism>
<dbReference type="EMBL" id="QZFV01000071">
    <property type="protein sequence ID" value="RJQ86824.1"/>
    <property type="molecule type" value="Genomic_DNA"/>
</dbReference>
<feature type="compositionally biased region" description="Gly residues" evidence="1">
    <location>
        <begin position="275"/>
        <end position="339"/>
    </location>
</feature>
<evidence type="ECO:0008006" key="4">
    <source>
        <dbReference type="Google" id="ProtNLM"/>
    </source>
</evidence>
<proteinExistence type="predicted"/>
<accession>A0A419I6C4</accession>
<dbReference type="AlphaFoldDB" id="A0A419I6C4"/>
<feature type="region of interest" description="Disordered" evidence="1">
    <location>
        <begin position="172"/>
        <end position="409"/>
    </location>
</feature>
<protein>
    <recommendedName>
        <fullName evidence="4">PPE domain-containing protein</fullName>
    </recommendedName>
</protein>
<dbReference type="Gene3D" id="1.20.1260.20">
    <property type="entry name" value="PPE superfamily"/>
    <property type="match status" value="1"/>
</dbReference>
<dbReference type="OrthoDB" id="3701353at2"/>
<evidence type="ECO:0000256" key="1">
    <source>
        <dbReference type="SAM" id="MobiDB-lite"/>
    </source>
</evidence>
<comment type="caution">
    <text evidence="2">The sequence shown here is derived from an EMBL/GenBank/DDBJ whole genome shotgun (WGS) entry which is preliminary data.</text>
</comment>
<dbReference type="InterPro" id="IPR038332">
    <property type="entry name" value="PPE_sf"/>
</dbReference>
<sequence length="409" mass="41249">MQLQQKEGNLIMPGELVRRVKNGAGPGSLGEAQQVSMSQALEQYEIESDTRAIVTRLEAAWSGQSGDTARGGLQPLVQATTMASTALNTGQNTLTDQSHAFLSTRDTMQEVSDSPPERDAVDVLTVWDTDTEDQINKNNAAIEQNKQIYQGFTSTSDGHARTMPTEYGRMSEAEGDFSVGNPSATGNQQATDAGRPAFQPHSRGLNGSGRDSSPGSSPARYEPGNVGTGSMENAQLPAAQGNGGDGTHRSSVAPPSATDPVGGWSGDPARLNRVGPGGGGSSFHGPGNGPGGNSGFDGGFAPGVSGTGRPGAGGGTTGDGPRSGGLGGAGRSTGSGGRLGAPEESMTRAGSGTGASGARGANGMPMGAAGSKGNKEEDKEKKSASYLLEPDPNALFGYDGKAVPPVIGT</sequence>
<gene>
    <name evidence="2" type="ORF">D5S19_10885</name>
</gene>
<dbReference type="Proteomes" id="UP000285112">
    <property type="component" value="Unassembled WGS sequence"/>
</dbReference>
<feature type="compositionally biased region" description="Basic and acidic residues" evidence="1">
    <location>
        <begin position="373"/>
        <end position="383"/>
    </location>
</feature>
<reference evidence="2 3" key="1">
    <citation type="submission" date="2018-09" db="EMBL/GenBank/DDBJ databases">
        <title>YIM PH 21725 draft genome.</title>
        <authorList>
            <person name="Miao C."/>
        </authorList>
    </citation>
    <scope>NUCLEOTIDE SEQUENCE [LARGE SCALE GENOMIC DNA]</scope>
    <source>
        <strain evidence="3">YIM PH21725</strain>
    </source>
</reference>
<keyword evidence="3" id="KW-1185">Reference proteome</keyword>